<feature type="compositionally biased region" description="Polar residues" evidence="1">
    <location>
        <begin position="19"/>
        <end position="38"/>
    </location>
</feature>
<dbReference type="EMBL" id="CM017703">
    <property type="protein sequence ID" value="TYG75855.1"/>
    <property type="molecule type" value="Genomic_DNA"/>
</dbReference>
<gene>
    <name evidence="2" type="ORF">ES288_D03G065900v1</name>
</gene>
<accession>A0A5D2D5T0</accession>
<feature type="region of interest" description="Disordered" evidence="1">
    <location>
        <begin position="68"/>
        <end position="92"/>
    </location>
</feature>
<evidence type="ECO:0000313" key="3">
    <source>
        <dbReference type="Proteomes" id="UP000323506"/>
    </source>
</evidence>
<keyword evidence="3" id="KW-1185">Reference proteome</keyword>
<dbReference type="AlphaFoldDB" id="A0A5D2D5T0"/>
<name>A0A5D2D5T0_GOSDA</name>
<evidence type="ECO:0000256" key="1">
    <source>
        <dbReference type="SAM" id="MobiDB-lite"/>
    </source>
</evidence>
<protein>
    <submittedName>
        <fullName evidence="2">Uncharacterized protein</fullName>
    </submittedName>
</protein>
<evidence type="ECO:0000313" key="2">
    <source>
        <dbReference type="EMBL" id="TYG75855.1"/>
    </source>
</evidence>
<sequence>MSNVHFSLSQQQPDSLPSNPTHTSQSESQLTSNQNTQPPVALNPTLIFSISVDSRTRKTKNPQFLFRRSRRVGVSDHQGQQAMRSLLKNAPA</sequence>
<proteinExistence type="predicted"/>
<reference evidence="2 3" key="1">
    <citation type="submission" date="2019-06" db="EMBL/GenBank/DDBJ databases">
        <title>WGS assembly of Gossypium darwinii.</title>
        <authorList>
            <person name="Chen Z.J."/>
            <person name="Sreedasyam A."/>
            <person name="Ando A."/>
            <person name="Song Q."/>
            <person name="De L."/>
            <person name="Hulse-Kemp A."/>
            <person name="Ding M."/>
            <person name="Ye W."/>
            <person name="Kirkbride R."/>
            <person name="Jenkins J."/>
            <person name="Plott C."/>
            <person name="Lovell J."/>
            <person name="Lin Y.-M."/>
            <person name="Vaughn R."/>
            <person name="Liu B."/>
            <person name="Li W."/>
            <person name="Simpson S."/>
            <person name="Scheffler B."/>
            <person name="Saski C."/>
            <person name="Grover C."/>
            <person name="Hu G."/>
            <person name="Conover J."/>
            <person name="Carlson J."/>
            <person name="Shu S."/>
            <person name="Boston L."/>
            <person name="Williams M."/>
            <person name="Peterson D."/>
            <person name="Mcgee K."/>
            <person name="Jones D."/>
            <person name="Wendel J."/>
            <person name="Stelly D."/>
            <person name="Grimwood J."/>
            <person name="Schmutz J."/>
        </authorList>
    </citation>
    <scope>NUCLEOTIDE SEQUENCE [LARGE SCALE GENOMIC DNA]</scope>
    <source>
        <strain evidence="2">1808015.09</strain>
    </source>
</reference>
<organism evidence="2 3">
    <name type="scientific">Gossypium darwinii</name>
    <name type="common">Darwin's cotton</name>
    <name type="synonym">Gossypium barbadense var. darwinii</name>
    <dbReference type="NCBI Taxonomy" id="34276"/>
    <lineage>
        <taxon>Eukaryota</taxon>
        <taxon>Viridiplantae</taxon>
        <taxon>Streptophyta</taxon>
        <taxon>Embryophyta</taxon>
        <taxon>Tracheophyta</taxon>
        <taxon>Spermatophyta</taxon>
        <taxon>Magnoliopsida</taxon>
        <taxon>eudicotyledons</taxon>
        <taxon>Gunneridae</taxon>
        <taxon>Pentapetalae</taxon>
        <taxon>rosids</taxon>
        <taxon>malvids</taxon>
        <taxon>Malvales</taxon>
        <taxon>Malvaceae</taxon>
        <taxon>Malvoideae</taxon>
        <taxon>Gossypium</taxon>
    </lineage>
</organism>
<feature type="compositionally biased region" description="Low complexity" evidence="1">
    <location>
        <begin position="7"/>
        <end position="18"/>
    </location>
</feature>
<dbReference type="Proteomes" id="UP000323506">
    <property type="component" value="Chromosome D03"/>
</dbReference>
<feature type="region of interest" description="Disordered" evidence="1">
    <location>
        <begin position="1"/>
        <end position="42"/>
    </location>
</feature>